<dbReference type="KEGG" id="bfc:BacF7301_03590"/>
<sequence length="48" mass="5502">MDALIIEFANGIMFWKNMILSNLKIGYINEQMVKLLVYGNPKKSLGLK</sequence>
<dbReference type="EMBL" id="CP050831">
    <property type="protein sequence ID" value="QIU93286.1"/>
    <property type="molecule type" value="Genomic_DNA"/>
</dbReference>
<proteinExistence type="predicted"/>
<dbReference type="RefSeq" id="WP_167960286.1">
    <property type="nucleotide sequence ID" value="NZ_CP050831.1"/>
</dbReference>
<accession>A0A6H0KIN6</accession>
<organism evidence="1 2">
    <name type="scientific">Bacteroides faecium</name>
    <dbReference type="NCBI Taxonomy" id="2715212"/>
    <lineage>
        <taxon>Bacteria</taxon>
        <taxon>Pseudomonadati</taxon>
        <taxon>Bacteroidota</taxon>
        <taxon>Bacteroidia</taxon>
        <taxon>Bacteroidales</taxon>
        <taxon>Bacteroidaceae</taxon>
        <taxon>Bacteroides</taxon>
    </lineage>
</organism>
<evidence type="ECO:0000313" key="1">
    <source>
        <dbReference type="EMBL" id="QIU93286.1"/>
    </source>
</evidence>
<evidence type="ECO:0000313" key="2">
    <source>
        <dbReference type="Proteomes" id="UP000501780"/>
    </source>
</evidence>
<reference evidence="1 2" key="1">
    <citation type="submission" date="2020-03" db="EMBL/GenBank/DDBJ databases">
        <title>Genomic analysis of Bacteroides faecium CBA7301.</title>
        <authorList>
            <person name="Kim J."/>
            <person name="Roh S.W."/>
        </authorList>
    </citation>
    <scope>NUCLEOTIDE SEQUENCE [LARGE SCALE GENOMIC DNA]</scope>
    <source>
        <strain evidence="1 2">CBA7301</strain>
    </source>
</reference>
<dbReference type="Proteomes" id="UP000501780">
    <property type="component" value="Chromosome"/>
</dbReference>
<dbReference type="AlphaFoldDB" id="A0A6H0KIN6"/>
<name>A0A6H0KIN6_9BACE</name>
<protein>
    <submittedName>
        <fullName evidence="1">Uncharacterized protein</fullName>
    </submittedName>
</protein>
<keyword evidence="2" id="KW-1185">Reference proteome</keyword>
<gene>
    <name evidence="1" type="ORF">BacF7301_03590</name>
</gene>